<accession>A0A1E1K3K3</accession>
<name>A0A1E1K3K3_9HELO</name>
<gene>
    <name evidence="1" type="ORF">RAG0_02998</name>
</gene>
<reference evidence="2" key="1">
    <citation type="submission" date="2016-03" db="EMBL/GenBank/DDBJ databases">
        <authorList>
            <person name="Guldener U."/>
        </authorList>
    </citation>
    <scope>NUCLEOTIDE SEQUENCE [LARGE SCALE GENOMIC DNA]</scope>
    <source>
        <strain evidence="2">04CH-RAC-A.6.1</strain>
    </source>
</reference>
<evidence type="ECO:0000313" key="2">
    <source>
        <dbReference type="Proteomes" id="UP000178912"/>
    </source>
</evidence>
<organism evidence="1 2">
    <name type="scientific">Rhynchosporium agropyri</name>
    <dbReference type="NCBI Taxonomy" id="914238"/>
    <lineage>
        <taxon>Eukaryota</taxon>
        <taxon>Fungi</taxon>
        <taxon>Dikarya</taxon>
        <taxon>Ascomycota</taxon>
        <taxon>Pezizomycotina</taxon>
        <taxon>Leotiomycetes</taxon>
        <taxon>Helotiales</taxon>
        <taxon>Ploettnerulaceae</taxon>
        <taxon>Rhynchosporium</taxon>
    </lineage>
</organism>
<keyword evidence="2" id="KW-1185">Reference proteome</keyword>
<proteinExistence type="predicted"/>
<dbReference type="AlphaFoldDB" id="A0A1E1K3K3"/>
<sequence>MIEIPILDSTELPSDSLFSNDVRKRLQSLQFPKRLGPIHPLLDKLDGITENEKNTLSPYYYRIENLAGGSNEVLSGLEAHYKLMQVRNTTSKGEVIDTIIRGSDHKTFKNIAKILDIIGSLAF</sequence>
<protein>
    <submittedName>
        <fullName evidence="1">Uncharacterized protein</fullName>
    </submittedName>
</protein>
<evidence type="ECO:0000313" key="1">
    <source>
        <dbReference type="EMBL" id="CZS92450.1"/>
    </source>
</evidence>
<dbReference type="OrthoDB" id="3546048at2759"/>
<dbReference type="EMBL" id="FJUX01000012">
    <property type="protein sequence ID" value="CZS92450.1"/>
    <property type="molecule type" value="Genomic_DNA"/>
</dbReference>
<dbReference type="Proteomes" id="UP000178912">
    <property type="component" value="Unassembled WGS sequence"/>
</dbReference>